<dbReference type="EMBL" id="JAAXLA010000036">
    <property type="protein sequence ID" value="NMH99416.1"/>
    <property type="molecule type" value="Genomic_DNA"/>
</dbReference>
<sequence>MPDVQTRDSRTEPGDEGSGTFTKQLLVEISHAMERFALAGPDEPRLVIAMFQRLAYFRREAEMYRRIAERGATVLVGLVEQFPPDLPPGVRHLLLGDGDELAREWSVTVLGPHGGATLVAEDEERVTPGARTLEAGRRFHGRWSFRRRDAYAEVLRLRAATSSRLPVDTLRAIDDVLSAVVTVPEPPGQEWLDAPLRFLVDRMDLARRGGDSLRGRLDEIADPAGERDPRTGLLTERFLRRWTAGLGPGTLPLGLVLLRVDGAAELRHRYGLRAELAAMQGVAQCFARQLSDVDRVVRMGHEDFLAVLPARRPDEVLRFSEEVTRQISTLEQQYPFVPLAGAAAATVTRQRPLPLPALADQVARVSAARAGVSLLVG</sequence>
<proteinExistence type="predicted"/>
<feature type="region of interest" description="Disordered" evidence="1">
    <location>
        <begin position="1"/>
        <end position="20"/>
    </location>
</feature>
<dbReference type="SMART" id="SM00267">
    <property type="entry name" value="GGDEF"/>
    <property type="match status" value="1"/>
</dbReference>
<evidence type="ECO:0000313" key="3">
    <source>
        <dbReference type="EMBL" id="NMH99416.1"/>
    </source>
</evidence>
<dbReference type="Gene3D" id="3.30.70.270">
    <property type="match status" value="1"/>
</dbReference>
<evidence type="ECO:0000256" key="1">
    <source>
        <dbReference type="SAM" id="MobiDB-lite"/>
    </source>
</evidence>
<feature type="domain" description="GGDEF" evidence="2">
    <location>
        <begin position="251"/>
        <end position="377"/>
    </location>
</feature>
<dbReference type="Pfam" id="PF10069">
    <property type="entry name" value="DICT"/>
    <property type="match status" value="1"/>
</dbReference>
<dbReference type="InterPro" id="IPR029787">
    <property type="entry name" value="Nucleotide_cyclase"/>
</dbReference>
<dbReference type="SUPFAM" id="SSF55073">
    <property type="entry name" value="Nucleotide cyclase"/>
    <property type="match status" value="1"/>
</dbReference>
<reference evidence="3 4" key="1">
    <citation type="submission" date="2020-04" db="EMBL/GenBank/DDBJ databases">
        <authorList>
            <person name="Klaysubun C."/>
            <person name="Duangmal K."/>
            <person name="Lipun K."/>
        </authorList>
    </citation>
    <scope>NUCLEOTIDE SEQUENCE [LARGE SCALE GENOMIC DNA]</scope>
    <source>
        <strain evidence="3 4">K10HN5</strain>
    </source>
</reference>
<name>A0ABX1SCW4_9PSEU</name>
<dbReference type="InterPro" id="IPR019278">
    <property type="entry name" value="DICT_dom"/>
</dbReference>
<comment type="caution">
    <text evidence="3">The sequence shown here is derived from an EMBL/GenBank/DDBJ whole genome shotgun (WGS) entry which is preliminary data.</text>
</comment>
<gene>
    <name evidence="3" type="ORF">HF526_19165</name>
</gene>
<dbReference type="InterPro" id="IPR043128">
    <property type="entry name" value="Rev_trsase/Diguanyl_cyclase"/>
</dbReference>
<dbReference type="Proteomes" id="UP000820669">
    <property type="component" value="Unassembled WGS sequence"/>
</dbReference>
<keyword evidence="4" id="KW-1185">Reference proteome</keyword>
<dbReference type="PROSITE" id="PS50887">
    <property type="entry name" value="GGDEF"/>
    <property type="match status" value="1"/>
</dbReference>
<evidence type="ECO:0000313" key="4">
    <source>
        <dbReference type="Proteomes" id="UP000820669"/>
    </source>
</evidence>
<evidence type="ECO:0000259" key="2">
    <source>
        <dbReference type="PROSITE" id="PS50887"/>
    </source>
</evidence>
<feature type="compositionally biased region" description="Basic and acidic residues" evidence="1">
    <location>
        <begin position="1"/>
        <end position="13"/>
    </location>
</feature>
<dbReference type="InterPro" id="IPR000160">
    <property type="entry name" value="GGDEF_dom"/>
</dbReference>
<protein>
    <submittedName>
        <fullName evidence="3">Sensor protein</fullName>
    </submittedName>
</protein>
<accession>A0ABX1SCW4</accession>
<organism evidence="3 4">
    <name type="scientific">Pseudonocardia acidicola</name>
    <dbReference type="NCBI Taxonomy" id="2724939"/>
    <lineage>
        <taxon>Bacteria</taxon>
        <taxon>Bacillati</taxon>
        <taxon>Actinomycetota</taxon>
        <taxon>Actinomycetes</taxon>
        <taxon>Pseudonocardiales</taxon>
        <taxon>Pseudonocardiaceae</taxon>
        <taxon>Pseudonocardia</taxon>
    </lineage>
</organism>